<dbReference type="GO" id="GO:0005975">
    <property type="term" value="P:carbohydrate metabolic process"/>
    <property type="evidence" value="ECO:0007669"/>
    <property type="project" value="InterPro"/>
</dbReference>
<dbReference type="SUPFAM" id="SSF48208">
    <property type="entry name" value="Six-hairpin glycosidases"/>
    <property type="match status" value="1"/>
</dbReference>
<dbReference type="PROSITE" id="PS00820">
    <property type="entry name" value="GLUCOAMYLASE"/>
    <property type="match status" value="1"/>
</dbReference>
<dbReference type="InterPro" id="IPR011613">
    <property type="entry name" value="GH15-like"/>
</dbReference>
<dbReference type="PANTHER" id="PTHR31616:SF0">
    <property type="entry name" value="GLUCAN 1,4-ALPHA-GLUCOSIDASE"/>
    <property type="match status" value="1"/>
</dbReference>
<name>A0A518D8U2_9BACT</name>
<keyword evidence="3 6" id="KW-0326">Glycosidase</keyword>
<dbReference type="InterPro" id="IPR015220">
    <property type="entry name" value="Glucodextranase_N"/>
</dbReference>
<keyword evidence="2 6" id="KW-0378">Hydrolase</keyword>
<protein>
    <submittedName>
        <fullName evidence="6">Glucoamylase</fullName>
        <ecNumber evidence="6">3.2.1.3</ecNumber>
    </submittedName>
</protein>
<dbReference type="GO" id="GO:0016757">
    <property type="term" value="F:glycosyltransferase activity"/>
    <property type="evidence" value="ECO:0007669"/>
    <property type="project" value="UniProtKB-ARBA"/>
</dbReference>
<dbReference type="EC" id="3.2.1.3" evidence="6"/>
<proteinExistence type="inferred from homology"/>
<evidence type="ECO:0000256" key="2">
    <source>
        <dbReference type="ARBA" id="ARBA00022801"/>
    </source>
</evidence>
<dbReference type="RefSeq" id="WP_145282223.1">
    <property type="nucleotide sequence ID" value="NZ_CP036291.1"/>
</dbReference>
<dbReference type="InterPro" id="IPR014718">
    <property type="entry name" value="GH-type_carb-bd"/>
</dbReference>
<dbReference type="SUPFAM" id="SSF74650">
    <property type="entry name" value="Galactose mutarotase-like"/>
    <property type="match status" value="1"/>
</dbReference>
<reference evidence="6 7" key="1">
    <citation type="submission" date="2019-02" db="EMBL/GenBank/DDBJ databases">
        <title>Deep-cultivation of Planctomycetes and their phenomic and genomic characterization uncovers novel biology.</title>
        <authorList>
            <person name="Wiegand S."/>
            <person name="Jogler M."/>
            <person name="Boedeker C."/>
            <person name="Pinto D."/>
            <person name="Vollmers J."/>
            <person name="Rivas-Marin E."/>
            <person name="Kohn T."/>
            <person name="Peeters S.H."/>
            <person name="Heuer A."/>
            <person name="Rast P."/>
            <person name="Oberbeckmann S."/>
            <person name="Bunk B."/>
            <person name="Jeske O."/>
            <person name="Meyerdierks A."/>
            <person name="Storesund J.E."/>
            <person name="Kallscheuer N."/>
            <person name="Luecker S."/>
            <person name="Lage O.M."/>
            <person name="Pohl T."/>
            <person name="Merkel B.J."/>
            <person name="Hornburger P."/>
            <person name="Mueller R.-W."/>
            <person name="Bruemmer F."/>
            <person name="Labrenz M."/>
            <person name="Spormann A.M."/>
            <person name="Op den Camp H."/>
            <person name="Overmann J."/>
            <person name="Amann R."/>
            <person name="Jetten M.S.M."/>
            <person name="Mascher T."/>
            <person name="Medema M.H."/>
            <person name="Devos D.P."/>
            <person name="Kaster A.-K."/>
            <person name="Ovreas L."/>
            <person name="Rohde M."/>
            <person name="Galperin M.Y."/>
            <person name="Jogler C."/>
        </authorList>
    </citation>
    <scope>NUCLEOTIDE SEQUENCE [LARGE SCALE GENOMIC DNA]</scope>
    <source>
        <strain evidence="6 7">Pla175</strain>
    </source>
</reference>
<gene>
    <name evidence="6" type="primary">cga</name>
    <name evidence="6" type="ORF">Pla175_12680</name>
</gene>
<evidence type="ECO:0000256" key="3">
    <source>
        <dbReference type="ARBA" id="ARBA00023295"/>
    </source>
</evidence>
<dbReference type="AlphaFoldDB" id="A0A518D8U2"/>
<dbReference type="InterPro" id="IPR008928">
    <property type="entry name" value="6-hairpin_glycosidase_sf"/>
</dbReference>
<evidence type="ECO:0000256" key="1">
    <source>
        <dbReference type="ARBA" id="ARBA00006188"/>
    </source>
</evidence>
<feature type="domain" description="GH15-like" evidence="4">
    <location>
        <begin position="271"/>
        <end position="656"/>
    </location>
</feature>
<dbReference type="Pfam" id="PF09137">
    <property type="entry name" value="Glucodextran_N"/>
    <property type="match status" value="1"/>
</dbReference>
<evidence type="ECO:0000313" key="7">
    <source>
        <dbReference type="Proteomes" id="UP000317429"/>
    </source>
</evidence>
<dbReference type="Gene3D" id="1.50.10.10">
    <property type="match status" value="1"/>
</dbReference>
<comment type="similarity">
    <text evidence="1">Belongs to the glycosyl hydrolase 15 family.</text>
</comment>
<dbReference type="KEGG" id="pnd:Pla175_12680"/>
<dbReference type="OrthoDB" id="3902805at2"/>
<sequence>MPNENAPGSPGIDPTWCSSAKDLVTTALGASRVWVTLGYGILNEVFWPSTGQPQIRDLGFIVAGGGRWTELKRLGNYTVATPEPYVPLPTIVHRGEGFTVTLEIAPDDRRDVVLVRYRLEQETSSDADRLRLYPLLAPRLGSRGRDNTAWVEHGALMASQGDCALCLQDTAGFARGSAGYVGRSDGWQDFRKNGRMDWTYPRAEQGNVALMGELDAQEGVLAIGFSGTVVGAHTLVGSSLAEGFGAIRDRALESWTEWGESLRCPGDAASPYRSLTLRSATVLKVCEDRHFPGAVVASLSIPWGNSHDDLGGYHLVWARDSVEAGFGMIAAQHYDEARSMASYLIATQQEDGHWSQNFYPDGTPYWKGVQLDEAAFPILLVAKLYELGQGDGLTGAEAMVRRAAGFLIRSGPISPQDRWEENAGISPFTLAVTIAALVAAAELLSDSAERDECLAYADFLNRRVEDWLYVRDTELCKKYGVDGYYLRMAVRDIFAGRHGPLPIANRGGLTLPAEEVVSLDYLYLARLGLRPADDPRMRATLKVIEGELAVDTPNGVSYHRYNEDGYGEHADGAPFDGQGIGRLWPLLTGERGHLAVQQGEDAAPYLRAMAAMTGPGGMLPEQVWDAPAIPARRLTPGAPTGSAMPLLWAHAEFMKLVAAQHDGKPIELLDAVAKRWGAKRPEPAVWRWRPDAPFEALPPGVGLRVEDGKPFRLHYAMVAGGGDLDGDWPDVQEARSQPAPFGMYAVGFAAKQLKGLAGCKLTLFYEEANQWEGVDHTIALGG</sequence>
<dbReference type="Proteomes" id="UP000317429">
    <property type="component" value="Chromosome"/>
</dbReference>
<evidence type="ECO:0000313" key="6">
    <source>
        <dbReference type="EMBL" id="QDU87901.1"/>
    </source>
</evidence>
<dbReference type="Gene3D" id="2.70.98.10">
    <property type="match status" value="1"/>
</dbReference>
<dbReference type="InterPro" id="IPR012341">
    <property type="entry name" value="6hp_glycosidase-like_sf"/>
</dbReference>
<accession>A0A518D8U2</accession>
<dbReference type="GO" id="GO:0004339">
    <property type="term" value="F:glucan 1,4-alpha-glucosidase activity"/>
    <property type="evidence" value="ECO:0007669"/>
    <property type="project" value="UniProtKB-EC"/>
</dbReference>
<feature type="domain" description="Glucodextranase N-terminal" evidence="5">
    <location>
        <begin position="6"/>
        <end position="258"/>
    </location>
</feature>
<dbReference type="PANTHER" id="PTHR31616">
    <property type="entry name" value="TREHALASE"/>
    <property type="match status" value="1"/>
</dbReference>
<keyword evidence="7" id="KW-1185">Reference proteome</keyword>
<dbReference type="Pfam" id="PF00723">
    <property type="entry name" value="Glyco_hydro_15"/>
    <property type="match status" value="1"/>
</dbReference>
<organism evidence="6 7">
    <name type="scientific">Pirellulimonas nuda</name>
    <dbReference type="NCBI Taxonomy" id="2528009"/>
    <lineage>
        <taxon>Bacteria</taxon>
        <taxon>Pseudomonadati</taxon>
        <taxon>Planctomycetota</taxon>
        <taxon>Planctomycetia</taxon>
        <taxon>Pirellulales</taxon>
        <taxon>Lacipirellulaceae</taxon>
        <taxon>Pirellulimonas</taxon>
    </lineage>
</organism>
<dbReference type="CDD" id="cd07430">
    <property type="entry name" value="GH15_N"/>
    <property type="match status" value="1"/>
</dbReference>
<evidence type="ECO:0000259" key="5">
    <source>
        <dbReference type="Pfam" id="PF09137"/>
    </source>
</evidence>
<dbReference type="InterPro" id="IPR011013">
    <property type="entry name" value="Gal_mutarotase_sf_dom"/>
</dbReference>
<dbReference type="EMBL" id="CP036291">
    <property type="protein sequence ID" value="QDU87901.1"/>
    <property type="molecule type" value="Genomic_DNA"/>
</dbReference>
<dbReference type="InterPro" id="IPR046966">
    <property type="entry name" value="Glucoamylase_active_site"/>
</dbReference>
<evidence type="ECO:0000259" key="4">
    <source>
        <dbReference type="Pfam" id="PF00723"/>
    </source>
</evidence>
<dbReference type="GO" id="GO:0030246">
    <property type="term" value="F:carbohydrate binding"/>
    <property type="evidence" value="ECO:0007669"/>
    <property type="project" value="InterPro"/>
</dbReference>